<gene>
    <name evidence="2" type="ORF">GCM10022222_37910</name>
</gene>
<reference evidence="3" key="1">
    <citation type="journal article" date="2019" name="Int. J. Syst. Evol. Microbiol.">
        <title>The Global Catalogue of Microorganisms (GCM) 10K type strain sequencing project: providing services to taxonomists for standard genome sequencing and annotation.</title>
        <authorList>
            <consortium name="The Broad Institute Genomics Platform"/>
            <consortium name="The Broad Institute Genome Sequencing Center for Infectious Disease"/>
            <person name="Wu L."/>
            <person name="Ma J."/>
        </authorList>
    </citation>
    <scope>NUCLEOTIDE SEQUENCE [LARGE SCALE GENOMIC DNA]</scope>
    <source>
        <strain evidence="3">JCM 16898</strain>
    </source>
</reference>
<keyword evidence="3" id="KW-1185">Reference proteome</keyword>
<organism evidence="2 3">
    <name type="scientific">Amycolatopsis ultiminotia</name>
    <dbReference type="NCBI Taxonomy" id="543629"/>
    <lineage>
        <taxon>Bacteria</taxon>
        <taxon>Bacillati</taxon>
        <taxon>Actinomycetota</taxon>
        <taxon>Actinomycetes</taxon>
        <taxon>Pseudonocardiales</taxon>
        <taxon>Pseudonocardiaceae</taxon>
        <taxon>Amycolatopsis</taxon>
    </lineage>
</organism>
<name>A0ABP6WHX2_9PSEU</name>
<dbReference type="InterPro" id="IPR021215">
    <property type="entry name" value="DUF2752"/>
</dbReference>
<dbReference type="RefSeq" id="WP_344861516.1">
    <property type="nucleotide sequence ID" value="NZ_BAAAZN010000007.1"/>
</dbReference>
<accession>A0ABP6WHX2</accession>
<sequence>MVMRVEWSVRDSQRPWTLSAVVASAAAAGLRVAGLPPVDVHGPLHYLGVMDPFCGGTRAAFLLLSGDVAGAARYNPMVFPLAAIVAGLLLRAGIGIARRRWLKVRLPTGWRRALLVALAVAVAILWIRQQAEAGLLARGWTGAGVS</sequence>
<dbReference type="Proteomes" id="UP001500689">
    <property type="component" value="Unassembled WGS sequence"/>
</dbReference>
<comment type="caution">
    <text evidence="2">The sequence shown here is derived from an EMBL/GenBank/DDBJ whole genome shotgun (WGS) entry which is preliminary data.</text>
</comment>
<protein>
    <recommendedName>
        <fullName evidence="4">DUF2752 domain-containing protein</fullName>
    </recommendedName>
</protein>
<keyword evidence="1" id="KW-0812">Transmembrane</keyword>
<evidence type="ECO:0000313" key="3">
    <source>
        <dbReference type="Proteomes" id="UP001500689"/>
    </source>
</evidence>
<dbReference type="Pfam" id="PF10825">
    <property type="entry name" value="DUF2752"/>
    <property type="match status" value="1"/>
</dbReference>
<feature type="transmembrane region" description="Helical" evidence="1">
    <location>
        <begin position="109"/>
        <end position="127"/>
    </location>
</feature>
<evidence type="ECO:0000256" key="1">
    <source>
        <dbReference type="SAM" id="Phobius"/>
    </source>
</evidence>
<keyword evidence="1" id="KW-0472">Membrane</keyword>
<feature type="transmembrane region" description="Helical" evidence="1">
    <location>
        <begin position="77"/>
        <end position="97"/>
    </location>
</feature>
<proteinExistence type="predicted"/>
<evidence type="ECO:0000313" key="2">
    <source>
        <dbReference type="EMBL" id="GAA3550807.1"/>
    </source>
</evidence>
<keyword evidence="1" id="KW-1133">Transmembrane helix</keyword>
<evidence type="ECO:0008006" key="4">
    <source>
        <dbReference type="Google" id="ProtNLM"/>
    </source>
</evidence>
<dbReference type="EMBL" id="BAAAZN010000007">
    <property type="protein sequence ID" value="GAA3550807.1"/>
    <property type="molecule type" value="Genomic_DNA"/>
</dbReference>